<dbReference type="Proteomes" id="UP000198341">
    <property type="component" value="Chromosome 7"/>
</dbReference>
<dbReference type="OrthoDB" id="190098at2759"/>
<evidence type="ECO:0000256" key="2">
    <source>
        <dbReference type="ARBA" id="ARBA00022485"/>
    </source>
</evidence>
<evidence type="ECO:0000256" key="5">
    <source>
        <dbReference type="ARBA" id="ARBA00022723"/>
    </source>
</evidence>
<dbReference type="SUPFAM" id="SSF102114">
    <property type="entry name" value="Radical SAM enzymes"/>
    <property type="match status" value="1"/>
</dbReference>
<evidence type="ECO:0000259" key="11">
    <source>
        <dbReference type="PROSITE" id="PS51918"/>
    </source>
</evidence>
<dbReference type="AlphaFoldDB" id="K8F294"/>
<dbReference type="RefSeq" id="XP_007512132.1">
    <property type="nucleotide sequence ID" value="XM_007512070.1"/>
</dbReference>
<dbReference type="Gene3D" id="3.80.30.20">
    <property type="entry name" value="tm_1862 like domain"/>
    <property type="match status" value="1"/>
</dbReference>
<organism evidence="12 13">
    <name type="scientific">Bathycoccus prasinos</name>
    <dbReference type="NCBI Taxonomy" id="41875"/>
    <lineage>
        <taxon>Eukaryota</taxon>
        <taxon>Viridiplantae</taxon>
        <taxon>Chlorophyta</taxon>
        <taxon>Mamiellophyceae</taxon>
        <taxon>Mamiellales</taxon>
        <taxon>Bathycoccaceae</taxon>
        <taxon>Bathycoccus</taxon>
    </lineage>
</organism>
<evidence type="ECO:0000256" key="6">
    <source>
        <dbReference type="ARBA" id="ARBA00023004"/>
    </source>
</evidence>
<dbReference type="SMART" id="SM00729">
    <property type="entry name" value="Elp3"/>
    <property type="match status" value="1"/>
</dbReference>
<evidence type="ECO:0000259" key="10">
    <source>
        <dbReference type="PROSITE" id="PS51449"/>
    </source>
</evidence>
<dbReference type="InterPro" id="IPR006638">
    <property type="entry name" value="Elp3/MiaA/NifB-like_rSAM"/>
</dbReference>
<keyword evidence="2" id="KW-0004">4Fe-4S</keyword>
<dbReference type="GO" id="GO:0006400">
    <property type="term" value="P:tRNA modification"/>
    <property type="evidence" value="ECO:0007669"/>
    <property type="project" value="InterPro"/>
</dbReference>
<evidence type="ECO:0000259" key="9">
    <source>
        <dbReference type="PROSITE" id="PS50926"/>
    </source>
</evidence>
<dbReference type="SFLD" id="SFLDS00029">
    <property type="entry name" value="Radical_SAM"/>
    <property type="match status" value="1"/>
</dbReference>
<dbReference type="GeneID" id="19014860"/>
<keyword evidence="3" id="KW-0963">Cytoplasm</keyword>
<dbReference type="GO" id="GO:0035599">
    <property type="term" value="F:aspartic acid methylthiotransferase activity"/>
    <property type="evidence" value="ECO:0007669"/>
    <property type="project" value="TreeGrafter"/>
</dbReference>
<dbReference type="InterPro" id="IPR007197">
    <property type="entry name" value="rSAM"/>
</dbReference>
<comment type="cofactor">
    <cofactor evidence="1">
        <name>[4Fe-4S] cluster</name>
        <dbReference type="ChEBI" id="CHEBI:49883"/>
    </cofactor>
</comment>
<dbReference type="PROSITE" id="PS51449">
    <property type="entry name" value="MTTASE_N"/>
    <property type="match status" value="1"/>
</dbReference>
<keyword evidence="4" id="KW-0949">S-adenosyl-L-methionine</keyword>
<dbReference type="FunFam" id="3.80.30.20:FF:000001">
    <property type="entry name" value="tRNA-2-methylthio-N(6)-dimethylallyladenosine synthase 2"/>
    <property type="match status" value="1"/>
</dbReference>
<dbReference type="PANTHER" id="PTHR43837:SF1">
    <property type="entry name" value="RIBOSOMAL PROTEIN US12 METHYLTHIOTRANSFERASE RIMO"/>
    <property type="match status" value="1"/>
</dbReference>
<dbReference type="InterPro" id="IPR038135">
    <property type="entry name" value="Methylthiotransferase_N_sf"/>
</dbReference>
<feature type="domain" description="TRAM" evidence="9">
    <location>
        <begin position="479"/>
        <end position="550"/>
    </location>
</feature>
<feature type="domain" description="MTTase N-terminal" evidence="10">
    <location>
        <begin position="69"/>
        <end position="184"/>
    </location>
</feature>
<dbReference type="InterPro" id="IPR005839">
    <property type="entry name" value="Methylthiotransferase"/>
</dbReference>
<evidence type="ECO:0000313" key="13">
    <source>
        <dbReference type="Proteomes" id="UP000198341"/>
    </source>
</evidence>
<dbReference type="PROSITE" id="PS01278">
    <property type="entry name" value="MTTASE_RADICAL"/>
    <property type="match status" value="1"/>
</dbReference>
<keyword evidence="6" id="KW-0408">Iron</keyword>
<dbReference type="EMBL" id="FO082272">
    <property type="protein sequence ID" value="CCO66220.1"/>
    <property type="molecule type" value="Genomic_DNA"/>
</dbReference>
<dbReference type="Gene3D" id="2.40.50.140">
    <property type="entry name" value="Nucleic acid-binding proteins"/>
    <property type="match status" value="1"/>
</dbReference>
<dbReference type="CDD" id="cd01335">
    <property type="entry name" value="Radical_SAM"/>
    <property type="match status" value="1"/>
</dbReference>
<evidence type="ECO:0000256" key="8">
    <source>
        <dbReference type="SAM" id="MobiDB-lite"/>
    </source>
</evidence>
<keyword evidence="7" id="KW-0411">Iron-sulfur</keyword>
<dbReference type="Pfam" id="PF04055">
    <property type="entry name" value="Radical_SAM"/>
    <property type="match status" value="1"/>
</dbReference>
<accession>K8F294</accession>
<proteinExistence type="inferred from homology"/>
<gene>
    <name evidence="12" type="ORF">Bathy07g03710</name>
</gene>
<evidence type="ECO:0000256" key="3">
    <source>
        <dbReference type="ARBA" id="ARBA00022490"/>
    </source>
</evidence>
<feature type="compositionally biased region" description="Low complexity" evidence="8">
    <location>
        <begin position="1"/>
        <end position="18"/>
    </location>
</feature>
<dbReference type="InterPro" id="IPR058240">
    <property type="entry name" value="rSAM_sf"/>
</dbReference>
<evidence type="ECO:0000256" key="4">
    <source>
        <dbReference type="ARBA" id="ARBA00022691"/>
    </source>
</evidence>
<dbReference type="InterPro" id="IPR005840">
    <property type="entry name" value="Ribosomal_uS12_MeSTrfase_RimO"/>
</dbReference>
<evidence type="ECO:0000256" key="1">
    <source>
        <dbReference type="ARBA" id="ARBA00001966"/>
    </source>
</evidence>
<dbReference type="SFLD" id="SFLDF00274">
    <property type="entry name" value="ribosomal_protein_S12_methylth"/>
    <property type="match status" value="1"/>
</dbReference>
<dbReference type="InterPro" id="IPR013848">
    <property type="entry name" value="Methylthiotransferase_N"/>
</dbReference>
<dbReference type="InterPro" id="IPR020612">
    <property type="entry name" value="Methylthiotransferase_CS"/>
</dbReference>
<dbReference type="SFLD" id="SFLDG01082">
    <property type="entry name" value="B12-binding_domain_containing"/>
    <property type="match status" value="1"/>
</dbReference>
<dbReference type="GO" id="GO:0051539">
    <property type="term" value="F:4 iron, 4 sulfur cluster binding"/>
    <property type="evidence" value="ECO:0007669"/>
    <property type="project" value="UniProtKB-KW"/>
</dbReference>
<dbReference type="InterPro" id="IPR023404">
    <property type="entry name" value="rSAM_horseshoe"/>
</dbReference>
<dbReference type="NCBIfam" id="TIGR00089">
    <property type="entry name" value="MiaB/RimO family radical SAM methylthiotransferase"/>
    <property type="match status" value="1"/>
</dbReference>
<name>K8F294_9CHLO</name>
<protein>
    <submittedName>
        <fullName evidence="12">MiaB-like tRNA modifying enzyme YliG</fullName>
    </submittedName>
</protein>
<feature type="domain" description="Radical SAM core" evidence="11">
    <location>
        <begin position="245"/>
        <end position="476"/>
    </location>
</feature>
<evidence type="ECO:0000313" key="12">
    <source>
        <dbReference type="EMBL" id="CCO66220.1"/>
    </source>
</evidence>
<dbReference type="PANTHER" id="PTHR43837">
    <property type="entry name" value="RIBOSOMAL PROTEIN S12 METHYLTHIOTRANSFERASE RIMO"/>
    <property type="match status" value="1"/>
</dbReference>
<sequence>MMISNTVTKTTNTTTRCTSGASERGGGKKIKKSSGNLQRNKNRFDSNFDSVKVAATSNPTGIATEKKNLKVSLVGLGCPKNVVDAEVMLGDMQKNGYDITTNHEEADAIIINSCGFIDDAKSESVEAILEASKLSKGGKKKIVVTGCLAQRYGEDLQKELPEADLIVGFENYGMLPDLVEESLRERKNTIVSPFDPASQNRIGASATSTSSKNIITNDDLVLPKKKTLVGGNSPPFRLEIDRVRITPKHSAYLRVAEGCDHKCTFCAIPSFRGKFRSKKFEPIVDEAKALGQLGAKELCLIAEDTNQWGMDLRAQDGRGLAELLETLAEVDGIEWIRILYAYPSYFSDELITAIADVPQVCKYIDIPLQHITNLSLLRMNRPPRQHAEDLLYKLRDRIPGLALRTTFISGFPGETEEEHEELMQFCRDFKFERLGAFAYSEEDGTPAAEYPDQVKDDLRALRRDQLVAQQQEISESFAQSRVGQTLDVLVDNFDEDMDAWVGRTALEAPDIDPVVFISEAENGGQKLEPGQMRKCKIVGSSLFDLEAVAL</sequence>
<dbReference type="Pfam" id="PF00919">
    <property type="entry name" value="UPF0004"/>
    <property type="match status" value="1"/>
</dbReference>
<dbReference type="NCBIfam" id="TIGR01125">
    <property type="entry name" value="30S ribosomal protein S12 methylthiotransferase RimO"/>
    <property type="match status" value="1"/>
</dbReference>
<dbReference type="InterPro" id="IPR002792">
    <property type="entry name" value="TRAM_dom"/>
</dbReference>
<dbReference type="FunFam" id="3.40.50.12160:FF:000003">
    <property type="entry name" value="CDK5 regulatory subunit-associated protein 1"/>
    <property type="match status" value="1"/>
</dbReference>
<dbReference type="KEGG" id="bpg:Bathy07g03710"/>
<keyword evidence="13" id="KW-1185">Reference proteome</keyword>
<dbReference type="STRING" id="41875.K8F294"/>
<dbReference type="Pfam" id="PF18693">
    <property type="entry name" value="TRAM_2"/>
    <property type="match status" value="1"/>
</dbReference>
<dbReference type="GO" id="GO:0005829">
    <property type="term" value="C:cytosol"/>
    <property type="evidence" value="ECO:0007669"/>
    <property type="project" value="TreeGrafter"/>
</dbReference>
<dbReference type="PROSITE" id="PS50926">
    <property type="entry name" value="TRAM"/>
    <property type="match status" value="1"/>
</dbReference>
<dbReference type="GO" id="GO:0046872">
    <property type="term" value="F:metal ion binding"/>
    <property type="evidence" value="ECO:0007669"/>
    <property type="project" value="UniProtKB-KW"/>
</dbReference>
<dbReference type="HAMAP" id="MF_01865">
    <property type="entry name" value="MTTase_RimO"/>
    <property type="match status" value="1"/>
</dbReference>
<feature type="region of interest" description="Disordered" evidence="8">
    <location>
        <begin position="1"/>
        <end position="42"/>
    </location>
</feature>
<dbReference type="InterPro" id="IPR012340">
    <property type="entry name" value="NA-bd_OB-fold"/>
</dbReference>
<dbReference type="PROSITE" id="PS51918">
    <property type="entry name" value="RADICAL_SAM"/>
    <property type="match status" value="1"/>
</dbReference>
<dbReference type="SFLD" id="SFLDG01061">
    <property type="entry name" value="methylthiotransferase"/>
    <property type="match status" value="1"/>
</dbReference>
<keyword evidence="5" id="KW-0479">Metal-binding</keyword>
<dbReference type="eggNOG" id="KOG2492">
    <property type="taxonomic scope" value="Eukaryota"/>
</dbReference>
<reference evidence="12 13" key="1">
    <citation type="submission" date="2011-10" db="EMBL/GenBank/DDBJ databases">
        <authorList>
            <person name="Genoscope - CEA"/>
        </authorList>
    </citation>
    <scope>NUCLEOTIDE SEQUENCE [LARGE SCALE GENOMIC DNA]</scope>
    <source>
        <strain evidence="12 13">RCC 1105</strain>
    </source>
</reference>
<evidence type="ECO:0000256" key="7">
    <source>
        <dbReference type="ARBA" id="ARBA00023014"/>
    </source>
</evidence>
<dbReference type="Gene3D" id="3.40.50.12160">
    <property type="entry name" value="Methylthiotransferase, N-terminal domain"/>
    <property type="match status" value="1"/>
</dbReference>